<keyword evidence="2" id="KW-1185">Reference proteome</keyword>
<dbReference type="AlphaFoldDB" id="A0A284VK25"/>
<accession>A0A284VK25</accession>
<dbReference type="Proteomes" id="UP000218615">
    <property type="component" value="Unassembled WGS sequence"/>
</dbReference>
<proteinExistence type="predicted"/>
<gene>
    <name evidence="1" type="ORF">MNV_1220009</name>
</gene>
<organism evidence="1 2">
    <name type="scientific">Candidatus Methanoperedens nitratireducens</name>
    <dbReference type="NCBI Taxonomy" id="1392998"/>
    <lineage>
        <taxon>Archaea</taxon>
        <taxon>Methanobacteriati</taxon>
        <taxon>Methanobacteriota</taxon>
        <taxon>Stenosarchaea group</taxon>
        <taxon>Methanomicrobia</taxon>
        <taxon>Methanosarcinales</taxon>
        <taxon>ANME-2 cluster</taxon>
        <taxon>Candidatus Methanoperedentaceae</taxon>
        <taxon>Candidatus Methanoperedens</taxon>
    </lineage>
</organism>
<reference evidence="2" key="1">
    <citation type="submission" date="2017-06" db="EMBL/GenBank/DDBJ databases">
        <authorList>
            <person name="Cremers G."/>
        </authorList>
    </citation>
    <scope>NUCLEOTIDE SEQUENCE [LARGE SCALE GENOMIC DNA]</scope>
</reference>
<name>A0A284VK25_9EURY</name>
<evidence type="ECO:0000313" key="1">
    <source>
        <dbReference type="EMBL" id="SNQ59559.1"/>
    </source>
</evidence>
<protein>
    <submittedName>
        <fullName evidence="1">Uncharacterized protein</fullName>
    </submittedName>
</protein>
<sequence>MSGRNNCHGCKDNEYKKNLQPRQLYEILNQKKIEKKIIPSKEELEILKILNKDKKDVNHQS</sequence>
<dbReference type="EMBL" id="FZMP01000027">
    <property type="protein sequence ID" value="SNQ59559.1"/>
    <property type="molecule type" value="Genomic_DNA"/>
</dbReference>
<evidence type="ECO:0000313" key="2">
    <source>
        <dbReference type="Proteomes" id="UP000218615"/>
    </source>
</evidence>